<protein>
    <submittedName>
        <fullName evidence="1">Uncharacterized protein</fullName>
    </submittedName>
</protein>
<accession>A0A0A8YYI8</accession>
<evidence type="ECO:0000313" key="1">
    <source>
        <dbReference type="EMBL" id="JAD30498.1"/>
    </source>
</evidence>
<reference evidence="1" key="2">
    <citation type="journal article" date="2015" name="Data Brief">
        <title>Shoot transcriptome of the giant reed, Arundo donax.</title>
        <authorList>
            <person name="Barrero R.A."/>
            <person name="Guerrero F.D."/>
            <person name="Moolhuijzen P."/>
            <person name="Goolsby J.A."/>
            <person name="Tidwell J."/>
            <person name="Bellgard S.E."/>
            <person name="Bellgard M.I."/>
        </authorList>
    </citation>
    <scope>NUCLEOTIDE SEQUENCE</scope>
    <source>
        <tissue evidence="1">Shoot tissue taken approximately 20 cm above the soil surface</tissue>
    </source>
</reference>
<proteinExistence type="predicted"/>
<sequence length="25" mass="3091">MLDFRRFMTPVRLCYRLSIVIMLDT</sequence>
<dbReference type="AlphaFoldDB" id="A0A0A8YYI8"/>
<organism evidence="1">
    <name type="scientific">Arundo donax</name>
    <name type="common">Giant reed</name>
    <name type="synonym">Donax arundinaceus</name>
    <dbReference type="NCBI Taxonomy" id="35708"/>
    <lineage>
        <taxon>Eukaryota</taxon>
        <taxon>Viridiplantae</taxon>
        <taxon>Streptophyta</taxon>
        <taxon>Embryophyta</taxon>
        <taxon>Tracheophyta</taxon>
        <taxon>Spermatophyta</taxon>
        <taxon>Magnoliopsida</taxon>
        <taxon>Liliopsida</taxon>
        <taxon>Poales</taxon>
        <taxon>Poaceae</taxon>
        <taxon>PACMAD clade</taxon>
        <taxon>Arundinoideae</taxon>
        <taxon>Arundineae</taxon>
        <taxon>Arundo</taxon>
    </lineage>
</organism>
<dbReference type="EMBL" id="GBRH01267397">
    <property type="protein sequence ID" value="JAD30498.1"/>
    <property type="molecule type" value="Transcribed_RNA"/>
</dbReference>
<reference evidence="1" key="1">
    <citation type="submission" date="2014-09" db="EMBL/GenBank/DDBJ databases">
        <authorList>
            <person name="Magalhaes I.L.F."/>
            <person name="Oliveira U."/>
            <person name="Santos F.R."/>
            <person name="Vidigal T.H.D.A."/>
            <person name="Brescovit A.D."/>
            <person name="Santos A.J."/>
        </authorList>
    </citation>
    <scope>NUCLEOTIDE SEQUENCE</scope>
    <source>
        <tissue evidence="1">Shoot tissue taken approximately 20 cm above the soil surface</tissue>
    </source>
</reference>
<name>A0A0A8YYI8_ARUDO</name>